<dbReference type="OrthoDB" id="9780211at2"/>
<reference evidence="3 4" key="1">
    <citation type="submission" date="2018-04" db="EMBL/GenBank/DDBJ databases">
        <title>Thalassorhabdus spongiae gen. nov., sp. nov., isolated from a marine sponge in South-West Iceland.</title>
        <authorList>
            <person name="Knobloch S."/>
            <person name="Daussin A."/>
            <person name="Johannsson R."/>
            <person name="Marteinsson V.T."/>
        </authorList>
    </citation>
    <scope>NUCLEOTIDE SEQUENCE [LARGE SCALE GENOMIC DNA]</scope>
    <source>
        <strain evidence="3 4">Hp12</strain>
    </source>
</reference>
<comment type="caution">
    <text evidence="3">The sequence shown here is derived from an EMBL/GenBank/DDBJ whole genome shotgun (WGS) entry which is preliminary data.</text>
</comment>
<dbReference type="AlphaFoldDB" id="A0A2V1GV53"/>
<feature type="domain" description="Macro" evidence="2">
    <location>
        <begin position="1"/>
        <end position="157"/>
    </location>
</feature>
<comment type="catalytic activity">
    <reaction evidence="1">
        <text>an N-(ADP-alpha-D-ribosyl)-thymidine in DNA + H2O = a thymidine in DNA + ADP-D-ribose</text>
        <dbReference type="Rhea" id="RHEA:71655"/>
        <dbReference type="Rhea" id="RHEA-COMP:13556"/>
        <dbReference type="Rhea" id="RHEA-COMP:18051"/>
        <dbReference type="ChEBI" id="CHEBI:15377"/>
        <dbReference type="ChEBI" id="CHEBI:57967"/>
        <dbReference type="ChEBI" id="CHEBI:137386"/>
        <dbReference type="ChEBI" id="CHEBI:191199"/>
    </reaction>
    <physiologicalReaction direction="left-to-right" evidence="1">
        <dbReference type="Rhea" id="RHEA:71656"/>
    </physiologicalReaction>
</comment>
<accession>A0A2V1GV53</accession>
<dbReference type="InterPro" id="IPR043472">
    <property type="entry name" value="Macro_dom-like"/>
</dbReference>
<evidence type="ECO:0000256" key="1">
    <source>
        <dbReference type="ARBA" id="ARBA00035885"/>
    </source>
</evidence>
<gene>
    <name evidence="3" type="ORF">DC094_11245</name>
</gene>
<evidence type="ECO:0000313" key="4">
    <source>
        <dbReference type="Proteomes" id="UP000244906"/>
    </source>
</evidence>
<dbReference type="InterPro" id="IPR050892">
    <property type="entry name" value="ADP-ribose_metab_enzymes"/>
</dbReference>
<evidence type="ECO:0000313" key="3">
    <source>
        <dbReference type="EMBL" id="PVZ68823.1"/>
    </source>
</evidence>
<evidence type="ECO:0000259" key="2">
    <source>
        <dbReference type="PROSITE" id="PS51154"/>
    </source>
</evidence>
<dbReference type="SMART" id="SM00506">
    <property type="entry name" value="A1pp"/>
    <property type="match status" value="1"/>
</dbReference>
<keyword evidence="4" id="KW-1185">Reference proteome</keyword>
<name>A0A2V1GV53_9GAMM</name>
<dbReference type="PANTHER" id="PTHR12521">
    <property type="entry name" value="PROTEIN C6ORF130"/>
    <property type="match status" value="1"/>
</dbReference>
<dbReference type="EMBL" id="QDDL01000004">
    <property type="protein sequence ID" value="PVZ68823.1"/>
    <property type="molecule type" value="Genomic_DNA"/>
</dbReference>
<dbReference type="GO" id="GO:0140291">
    <property type="term" value="P:peptidyl-glutamate ADP-deribosylation"/>
    <property type="evidence" value="ECO:0007669"/>
    <property type="project" value="TreeGrafter"/>
</dbReference>
<dbReference type="Gene3D" id="3.40.220.10">
    <property type="entry name" value="Leucine Aminopeptidase, subunit E, domain 1"/>
    <property type="match status" value="1"/>
</dbReference>
<dbReference type="PROSITE" id="PS51154">
    <property type="entry name" value="MACRO"/>
    <property type="match status" value="1"/>
</dbReference>
<proteinExistence type="predicted"/>
<dbReference type="PANTHER" id="PTHR12521:SF0">
    <property type="entry name" value="ADP-RIBOSE GLYCOHYDROLASE OARD1"/>
    <property type="match status" value="1"/>
</dbReference>
<protein>
    <submittedName>
        <fullName evidence="3">Appr-1-p processing protein</fullName>
    </submittedName>
</protein>
<dbReference type="Proteomes" id="UP000244906">
    <property type="component" value="Unassembled WGS sequence"/>
</dbReference>
<dbReference type="Pfam" id="PF01661">
    <property type="entry name" value="Macro"/>
    <property type="match status" value="1"/>
</dbReference>
<dbReference type="CDD" id="cd02901">
    <property type="entry name" value="Macro_Poa1p-like"/>
    <property type="match status" value="1"/>
</dbReference>
<dbReference type="SUPFAM" id="SSF52949">
    <property type="entry name" value="Macro domain-like"/>
    <property type="match status" value="1"/>
</dbReference>
<organism evidence="3 4">
    <name type="scientific">Pelagibaculum spongiae</name>
    <dbReference type="NCBI Taxonomy" id="2080658"/>
    <lineage>
        <taxon>Bacteria</taxon>
        <taxon>Pseudomonadati</taxon>
        <taxon>Pseudomonadota</taxon>
        <taxon>Gammaproteobacteria</taxon>
        <taxon>Oceanospirillales</taxon>
        <taxon>Pelagibaculum</taxon>
    </lineage>
</organism>
<dbReference type="RefSeq" id="WP_116687208.1">
    <property type="nucleotide sequence ID" value="NZ_CAWNYD010000004.1"/>
</dbReference>
<sequence>MTINSVMGNLLQQHDADAIVNTVNCVGVMGKGIALQFKKKWPDNFKAYARACKDEQVHLGKMFVFDLGGLATPRYIINFPTKGHWRSASQLADIESGLADLVEQIQKIGIRSIAIPPLGCGNGGLDWQVVKPLIIKYFSAIDAVEVRVFEPNDSIKASDMEVGSRKPKMTPGRAAILSLLEIYKSQNYGLSKIEVQKLAYFLQVSGQNLKLNFVKHQYGPYADALRHALERMDGHYIQGVGDGVVAAEITPTESALNDAKQFLKQADSAITSHVQRVADLIEGYQSPYGVELLATVHWVAAYEGATSPEQAFALIQQWNARKKQLMTCQHVESAWMQLKQLNWI</sequence>
<dbReference type="InterPro" id="IPR002589">
    <property type="entry name" value="Macro_dom"/>
</dbReference>